<proteinExistence type="predicted"/>
<organism evidence="2 3">
    <name type="scientific">Salinimicrobium profundisediminis</name>
    <dbReference type="NCBI Taxonomy" id="2994553"/>
    <lineage>
        <taxon>Bacteria</taxon>
        <taxon>Pseudomonadati</taxon>
        <taxon>Bacteroidota</taxon>
        <taxon>Flavobacteriia</taxon>
        <taxon>Flavobacteriales</taxon>
        <taxon>Flavobacteriaceae</taxon>
        <taxon>Salinimicrobium</taxon>
    </lineage>
</organism>
<dbReference type="InterPro" id="IPR025356">
    <property type="entry name" value="DUF4260"/>
</dbReference>
<dbReference type="Proteomes" id="UP001148482">
    <property type="component" value="Unassembled WGS sequence"/>
</dbReference>
<keyword evidence="1" id="KW-0472">Membrane</keyword>
<feature type="transmembrane region" description="Helical" evidence="1">
    <location>
        <begin position="55"/>
        <end position="72"/>
    </location>
</feature>
<feature type="transmembrane region" description="Helical" evidence="1">
    <location>
        <begin position="24"/>
        <end position="43"/>
    </location>
</feature>
<name>A0A9X3I180_9FLAO</name>
<dbReference type="AlphaFoldDB" id="A0A9X3I180"/>
<protein>
    <submittedName>
        <fullName evidence="2">DUF4260 domain-containing protein</fullName>
    </submittedName>
</protein>
<dbReference type="EMBL" id="JAPJDA010000011">
    <property type="protein sequence ID" value="MCX2838178.1"/>
    <property type="molecule type" value="Genomic_DNA"/>
</dbReference>
<evidence type="ECO:0000313" key="3">
    <source>
        <dbReference type="Proteomes" id="UP001148482"/>
    </source>
</evidence>
<dbReference type="RefSeq" id="WP_266069444.1">
    <property type="nucleotide sequence ID" value="NZ_JAPJDA010000011.1"/>
</dbReference>
<gene>
    <name evidence="2" type="ORF">OQ279_08415</name>
</gene>
<evidence type="ECO:0000313" key="2">
    <source>
        <dbReference type="EMBL" id="MCX2838178.1"/>
    </source>
</evidence>
<evidence type="ECO:0000256" key="1">
    <source>
        <dbReference type="SAM" id="Phobius"/>
    </source>
</evidence>
<feature type="transmembrane region" description="Helical" evidence="1">
    <location>
        <begin position="79"/>
        <end position="106"/>
    </location>
</feature>
<comment type="caution">
    <text evidence="2">The sequence shown here is derived from an EMBL/GenBank/DDBJ whole genome shotgun (WGS) entry which is preliminary data.</text>
</comment>
<dbReference type="Pfam" id="PF14079">
    <property type="entry name" value="DUF4260"/>
    <property type="match status" value="1"/>
</dbReference>
<keyword evidence="1" id="KW-1133">Transmembrane helix</keyword>
<keyword evidence="1" id="KW-0812">Transmembrane</keyword>
<reference evidence="2" key="1">
    <citation type="submission" date="2022-11" db="EMBL/GenBank/DDBJ databases">
        <title>Salinimicrobium profundisediminis sp. nov., isolated from deep-sea sediment of the Mariana Trench.</title>
        <authorList>
            <person name="Fu H."/>
        </authorList>
    </citation>
    <scope>NUCLEOTIDE SEQUENCE</scope>
    <source>
        <strain evidence="2">MT39</strain>
    </source>
</reference>
<keyword evidence="3" id="KW-1185">Reference proteome</keyword>
<sequence>MLHHQGPCFTNLSRYENNLKLEELAMLLLGIYVFSFLHYQWWWFLVLFLAPDLGMIGYAFGNRAGAFVYNLFHHKAVAIAIYLAGSFFLLPVLQLIGVIMFSHAAFDRMLGYGLKYEQGFRHTHLGTIGKAQKVDDQPS</sequence>
<accession>A0A9X3I180</accession>